<comment type="similarity">
    <text evidence="10 11">Belongs to the TonB-dependent receptor family.</text>
</comment>
<keyword evidence="3 10" id="KW-1134">Transmembrane beta strand</keyword>
<dbReference type="Gene3D" id="2.40.170.20">
    <property type="entry name" value="TonB-dependent receptor, beta-barrel domain"/>
    <property type="match status" value="1"/>
</dbReference>
<dbReference type="OrthoDB" id="9764669at2"/>
<evidence type="ECO:0000256" key="11">
    <source>
        <dbReference type="RuleBase" id="RU003357"/>
    </source>
</evidence>
<dbReference type="PANTHER" id="PTHR30069">
    <property type="entry name" value="TONB-DEPENDENT OUTER MEMBRANE RECEPTOR"/>
    <property type="match status" value="1"/>
</dbReference>
<feature type="signal peptide" evidence="12">
    <location>
        <begin position="1"/>
        <end position="19"/>
    </location>
</feature>
<dbReference type="Pfam" id="PF00593">
    <property type="entry name" value="TonB_dep_Rec_b-barrel"/>
    <property type="match status" value="1"/>
</dbReference>
<dbReference type="SUPFAM" id="SSF49464">
    <property type="entry name" value="Carboxypeptidase regulatory domain-like"/>
    <property type="match status" value="1"/>
</dbReference>
<dbReference type="Gene3D" id="2.60.40.1120">
    <property type="entry name" value="Carboxypeptidase-like, regulatory domain"/>
    <property type="match status" value="1"/>
</dbReference>
<dbReference type="InterPro" id="IPR008969">
    <property type="entry name" value="CarboxyPept-like_regulatory"/>
</dbReference>
<keyword evidence="5 12" id="KW-0732">Signal</keyword>
<evidence type="ECO:0000256" key="7">
    <source>
        <dbReference type="ARBA" id="ARBA00023136"/>
    </source>
</evidence>
<keyword evidence="4 10" id="KW-0812">Transmembrane</keyword>
<keyword evidence="16" id="KW-1185">Reference proteome</keyword>
<dbReference type="Pfam" id="PF07715">
    <property type="entry name" value="Plug"/>
    <property type="match status" value="1"/>
</dbReference>
<keyword evidence="7 10" id="KW-0472">Membrane</keyword>
<evidence type="ECO:0000313" key="16">
    <source>
        <dbReference type="Proteomes" id="UP000187941"/>
    </source>
</evidence>
<dbReference type="InterPro" id="IPR039426">
    <property type="entry name" value="TonB-dep_rcpt-like"/>
</dbReference>
<evidence type="ECO:0000256" key="9">
    <source>
        <dbReference type="ARBA" id="ARBA00023237"/>
    </source>
</evidence>
<dbReference type="Pfam" id="PF13715">
    <property type="entry name" value="CarbopepD_reg_2"/>
    <property type="match status" value="1"/>
</dbReference>
<organism evidence="15 16">
    <name type="scientific">Spirosoma montaniterrae</name>
    <dbReference type="NCBI Taxonomy" id="1178516"/>
    <lineage>
        <taxon>Bacteria</taxon>
        <taxon>Pseudomonadati</taxon>
        <taxon>Bacteroidota</taxon>
        <taxon>Cytophagia</taxon>
        <taxon>Cytophagales</taxon>
        <taxon>Cytophagaceae</taxon>
        <taxon>Spirosoma</taxon>
    </lineage>
</organism>
<feature type="domain" description="TonB-dependent receptor plug" evidence="14">
    <location>
        <begin position="123"/>
        <end position="226"/>
    </location>
</feature>
<dbReference type="GO" id="GO:0015344">
    <property type="term" value="F:siderophore uptake transmembrane transporter activity"/>
    <property type="evidence" value="ECO:0007669"/>
    <property type="project" value="TreeGrafter"/>
</dbReference>
<proteinExistence type="inferred from homology"/>
<dbReference type="InterPro" id="IPR036942">
    <property type="entry name" value="Beta-barrel_TonB_sf"/>
</dbReference>
<reference evidence="15 16" key="1">
    <citation type="submission" date="2016-01" db="EMBL/GenBank/DDBJ databases">
        <authorList>
            <person name="Oliw E.H."/>
        </authorList>
    </citation>
    <scope>NUCLEOTIDE SEQUENCE [LARGE SCALE GENOMIC DNA]</scope>
    <source>
        <strain evidence="15 16">DY10</strain>
    </source>
</reference>
<dbReference type="GO" id="GO:0044718">
    <property type="term" value="P:siderophore transmembrane transport"/>
    <property type="evidence" value="ECO:0007669"/>
    <property type="project" value="TreeGrafter"/>
</dbReference>
<evidence type="ECO:0000256" key="8">
    <source>
        <dbReference type="ARBA" id="ARBA00023170"/>
    </source>
</evidence>
<dbReference type="InterPro" id="IPR000531">
    <property type="entry name" value="Beta-barrel_TonB"/>
</dbReference>
<dbReference type="SUPFAM" id="SSF56935">
    <property type="entry name" value="Porins"/>
    <property type="match status" value="1"/>
</dbReference>
<evidence type="ECO:0000256" key="2">
    <source>
        <dbReference type="ARBA" id="ARBA00022448"/>
    </source>
</evidence>
<evidence type="ECO:0000256" key="5">
    <source>
        <dbReference type="ARBA" id="ARBA00022729"/>
    </source>
</evidence>
<dbReference type="InterPro" id="IPR012910">
    <property type="entry name" value="Plug_dom"/>
</dbReference>
<dbReference type="STRING" id="1178516.AWR27_04700"/>
<keyword evidence="8 15" id="KW-0675">Receptor</keyword>
<dbReference type="EMBL" id="CP014263">
    <property type="protein sequence ID" value="AQG78695.1"/>
    <property type="molecule type" value="Genomic_DNA"/>
</dbReference>
<feature type="chain" id="PRO_5012862857" evidence="12">
    <location>
        <begin position="20"/>
        <end position="759"/>
    </location>
</feature>
<dbReference type="GO" id="GO:0009279">
    <property type="term" value="C:cell outer membrane"/>
    <property type="evidence" value="ECO:0007669"/>
    <property type="project" value="UniProtKB-SubCell"/>
</dbReference>
<evidence type="ECO:0000313" key="15">
    <source>
        <dbReference type="EMBL" id="AQG78695.1"/>
    </source>
</evidence>
<dbReference type="KEGG" id="smon:AWR27_04700"/>
<keyword evidence="2 10" id="KW-0813">Transport</keyword>
<dbReference type="RefSeq" id="WP_077130136.1">
    <property type="nucleotide sequence ID" value="NZ_CP014263.1"/>
</dbReference>
<evidence type="ECO:0000256" key="3">
    <source>
        <dbReference type="ARBA" id="ARBA00022452"/>
    </source>
</evidence>
<evidence type="ECO:0000256" key="12">
    <source>
        <dbReference type="SAM" id="SignalP"/>
    </source>
</evidence>
<evidence type="ECO:0000256" key="6">
    <source>
        <dbReference type="ARBA" id="ARBA00023077"/>
    </source>
</evidence>
<evidence type="ECO:0000259" key="13">
    <source>
        <dbReference type="Pfam" id="PF00593"/>
    </source>
</evidence>
<feature type="domain" description="TonB-dependent receptor-like beta-barrel" evidence="13">
    <location>
        <begin position="296"/>
        <end position="732"/>
    </location>
</feature>
<dbReference type="Proteomes" id="UP000187941">
    <property type="component" value="Chromosome"/>
</dbReference>
<name>A0A1P9WTI5_9BACT</name>
<sequence length="759" mass="83484">MRLLYTAFIGLVTIGHCLAQTLTGSVRDAQTQESLPGVSLRLLPTQKGVTSDNRGHFVFYNLPKGTYTVQVSSVGYQATSVVVAITSRNDQRITVSLQPTAIQLNQQTITTAARTETPDFLRPEITTVLTSRDLEQRAPRTTPEALFGATGVWLQKTNHGGGSPFVRGLTGQQTLLLVDGIRLNNATFRSGPNQYLNTIDPQSISQLEVVRSSGSVAYGSDAIGGVVNVLTKTPQFADRSGFSGSLFAKAMTQGMDYSGRAEAGYSSANVAVLGGIAYRRFGDLVAGQGLGRLSPTGYNQFSGDVKARFRLSNRLIATAAYQNLRQDNVPLYHRVRLENYRYYQFDPQQRKLAYARLEGFYNRPYLQSVQLTASWQQQTEGRQSQRNGNPTAVYERDQTTSLGLTLLTVAQPTALWRMQNGLDVYTDYVRSNRTDANLTTGSNIARRGLYPDRATMNSVALFSLHTLTIKRLTLTAGGRYNTYQISIPEQTNGQPGIGTSLNERTKISPSALVGNLGASFAVLPAVRLVGSVGSAFRAPNIDDLGTLGIVDFRYELPNASLRPERSFNTELGVKIRTNRVSATLLAYNNRLTDFINRIRSGTDSLQGYPVFRKENSAESFIRGLEADVEYEFLPNWLAYGGLTYTYGQNVTANEPFRRIPPLNGRVGLTYQSANRWWARAEWLLAGAQTRLAAGDIADNRIAKGGTPGWQVINLNGGYRWQYVTLSAELQNLTNEAYRTHGSGVDGVGRSAWLSVLVNW</sequence>
<evidence type="ECO:0000256" key="4">
    <source>
        <dbReference type="ARBA" id="ARBA00022692"/>
    </source>
</evidence>
<dbReference type="CDD" id="cd01347">
    <property type="entry name" value="ligand_gated_channel"/>
    <property type="match status" value="1"/>
</dbReference>
<dbReference type="Gene3D" id="2.170.130.10">
    <property type="entry name" value="TonB-dependent receptor, plug domain"/>
    <property type="match status" value="1"/>
</dbReference>
<keyword evidence="6 11" id="KW-0798">TonB box</keyword>
<dbReference type="PANTHER" id="PTHR30069:SF29">
    <property type="entry name" value="HEMOGLOBIN AND HEMOGLOBIN-HAPTOGLOBIN-BINDING PROTEIN 1-RELATED"/>
    <property type="match status" value="1"/>
</dbReference>
<evidence type="ECO:0000256" key="1">
    <source>
        <dbReference type="ARBA" id="ARBA00004571"/>
    </source>
</evidence>
<protein>
    <submittedName>
        <fullName evidence="15">Colicin I receptor</fullName>
    </submittedName>
</protein>
<evidence type="ECO:0000256" key="10">
    <source>
        <dbReference type="PROSITE-ProRule" id="PRU01360"/>
    </source>
</evidence>
<comment type="subcellular location">
    <subcellularLocation>
        <location evidence="1 10">Cell outer membrane</location>
        <topology evidence="1 10">Multi-pass membrane protein</topology>
    </subcellularLocation>
</comment>
<dbReference type="AlphaFoldDB" id="A0A1P9WTI5"/>
<evidence type="ECO:0000259" key="14">
    <source>
        <dbReference type="Pfam" id="PF07715"/>
    </source>
</evidence>
<keyword evidence="9 10" id="KW-0998">Cell outer membrane</keyword>
<accession>A0A1P9WTI5</accession>
<dbReference type="PROSITE" id="PS52016">
    <property type="entry name" value="TONB_DEPENDENT_REC_3"/>
    <property type="match status" value="1"/>
</dbReference>
<gene>
    <name evidence="15" type="ORF">AWR27_04700</name>
</gene>
<dbReference type="InterPro" id="IPR037066">
    <property type="entry name" value="Plug_dom_sf"/>
</dbReference>